<protein>
    <submittedName>
        <fullName evidence="9">Sigma-70 family RNA polymerase sigma factor</fullName>
    </submittedName>
</protein>
<dbReference type="InterPro" id="IPR013325">
    <property type="entry name" value="RNA_pol_sigma_r2"/>
</dbReference>
<keyword evidence="4" id="KW-0238">DNA-binding</keyword>
<dbReference type="Pfam" id="PF08281">
    <property type="entry name" value="Sigma70_r4_2"/>
    <property type="match status" value="1"/>
</dbReference>
<keyword evidence="2" id="KW-0805">Transcription regulation</keyword>
<dbReference type="InterPro" id="IPR014284">
    <property type="entry name" value="RNA_pol_sigma-70_dom"/>
</dbReference>
<comment type="similarity">
    <text evidence="1">Belongs to the sigma-70 factor family. ECF subfamily.</text>
</comment>
<sequence>MSSDPTHLRSHHHSADPQSDARDDAELLAAYVDGDVEAIGVLVYRYQRVLLQVVRHLPWLEPDPEAVVQEVWLRVLKSAGTFNGRAKVSTWLHRITVNEAITAARRRQAQRAVPVGELYRAYDRPERTEPGDPSAAVIDREHAIAVLPELLALLPRDQRLVLEVLHLDGLTIEEAAELFGVAVGTIKSRASRAQATVRAFLATKAARAT</sequence>
<keyword evidence="10" id="KW-1185">Reference proteome</keyword>
<evidence type="ECO:0000256" key="3">
    <source>
        <dbReference type="ARBA" id="ARBA00023082"/>
    </source>
</evidence>
<dbReference type="InterPro" id="IPR013249">
    <property type="entry name" value="RNA_pol_sigma70_r4_t2"/>
</dbReference>
<dbReference type="EMBL" id="JBBEGM010000023">
    <property type="protein sequence ID" value="MEJ2865901.1"/>
    <property type="molecule type" value="Genomic_DNA"/>
</dbReference>
<dbReference type="RefSeq" id="WP_337707278.1">
    <property type="nucleotide sequence ID" value="NZ_JBBEGM010000023.1"/>
</dbReference>
<dbReference type="Proteomes" id="UP001369736">
    <property type="component" value="Unassembled WGS sequence"/>
</dbReference>
<dbReference type="CDD" id="cd06171">
    <property type="entry name" value="Sigma70_r4"/>
    <property type="match status" value="1"/>
</dbReference>
<keyword evidence="5" id="KW-0804">Transcription</keyword>
<keyword evidence="3" id="KW-0731">Sigma factor</keyword>
<dbReference type="Gene3D" id="1.10.1740.10">
    <property type="match status" value="1"/>
</dbReference>
<dbReference type="InterPro" id="IPR036388">
    <property type="entry name" value="WH-like_DNA-bd_sf"/>
</dbReference>
<dbReference type="Gene3D" id="1.10.10.10">
    <property type="entry name" value="Winged helix-like DNA-binding domain superfamily/Winged helix DNA-binding domain"/>
    <property type="match status" value="1"/>
</dbReference>
<dbReference type="Pfam" id="PF04542">
    <property type="entry name" value="Sigma70_r2"/>
    <property type="match status" value="1"/>
</dbReference>
<comment type="caution">
    <text evidence="9">The sequence shown here is derived from an EMBL/GenBank/DDBJ whole genome shotgun (WGS) entry which is preliminary data.</text>
</comment>
<name>A0ABU8MFC8_9PSEU</name>
<feature type="region of interest" description="Disordered" evidence="6">
    <location>
        <begin position="1"/>
        <end position="21"/>
    </location>
</feature>
<dbReference type="SUPFAM" id="SSF88946">
    <property type="entry name" value="Sigma2 domain of RNA polymerase sigma factors"/>
    <property type="match status" value="1"/>
</dbReference>
<organism evidence="9 10">
    <name type="scientific">Actinomycetospora flava</name>
    <dbReference type="NCBI Taxonomy" id="3129232"/>
    <lineage>
        <taxon>Bacteria</taxon>
        <taxon>Bacillati</taxon>
        <taxon>Actinomycetota</taxon>
        <taxon>Actinomycetes</taxon>
        <taxon>Pseudonocardiales</taxon>
        <taxon>Pseudonocardiaceae</taxon>
        <taxon>Actinomycetospora</taxon>
    </lineage>
</organism>
<dbReference type="InterPro" id="IPR039425">
    <property type="entry name" value="RNA_pol_sigma-70-like"/>
</dbReference>
<gene>
    <name evidence="9" type="ORF">WCD58_32430</name>
</gene>
<evidence type="ECO:0000256" key="5">
    <source>
        <dbReference type="ARBA" id="ARBA00023163"/>
    </source>
</evidence>
<evidence type="ECO:0000256" key="4">
    <source>
        <dbReference type="ARBA" id="ARBA00023125"/>
    </source>
</evidence>
<dbReference type="SUPFAM" id="SSF88659">
    <property type="entry name" value="Sigma3 and sigma4 domains of RNA polymerase sigma factors"/>
    <property type="match status" value="1"/>
</dbReference>
<evidence type="ECO:0000256" key="2">
    <source>
        <dbReference type="ARBA" id="ARBA00023015"/>
    </source>
</evidence>
<reference evidence="9 10" key="1">
    <citation type="submission" date="2024-03" db="EMBL/GenBank/DDBJ databases">
        <title>Actinomycetospora sp. OC33-EN07, a novel actinomycete isolated from wild orchid (Aerides multiflora).</title>
        <authorList>
            <person name="Suriyachadkun C."/>
        </authorList>
    </citation>
    <scope>NUCLEOTIDE SEQUENCE [LARGE SCALE GENOMIC DNA]</scope>
    <source>
        <strain evidence="9 10">OC33-EN07</strain>
    </source>
</reference>
<dbReference type="NCBIfam" id="TIGR02937">
    <property type="entry name" value="sigma70-ECF"/>
    <property type="match status" value="1"/>
</dbReference>
<evidence type="ECO:0000259" key="7">
    <source>
        <dbReference type="Pfam" id="PF04542"/>
    </source>
</evidence>
<dbReference type="PANTHER" id="PTHR43133:SF8">
    <property type="entry name" value="RNA POLYMERASE SIGMA FACTOR HI_1459-RELATED"/>
    <property type="match status" value="1"/>
</dbReference>
<evidence type="ECO:0000313" key="9">
    <source>
        <dbReference type="EMBL" id="MEJ2865901.1"/>
    </source>
</evidence>
<feature type="domain" description="RNA polymerase sigma factor 70 region 4 type 2" evidence="8">
    <location>
        <begin position="147"/>
        <end position="193"/>
    </location>
</feature>
<proteinExistence type="inferred from homology"/>
<accession>A0ABU8MFC8</accession>
<dbReference type="InterPro" id="IPR007627">
    <property type="entry name" value="RNA_pol_sigma70_r2"/>
</dbReference>
<feature type="domain" description="RNA polymerase sigma-70 region 2" evidence="7">
    <location>
        <begin position="42"/>
        <end position="108"/>
    </location>
</feature>
<dbReference type="PANTHER" id="PTHR43133">
    <property type="entry name" value="RNA POLYMERASE ECF-TYPE SIGMA FACTO"/>
    <property type="match status" value="1"/>
</dbReference>
<dbReference type="InterPro" id="IPR013324">
    <property type="entry name" value="RNA_pol_sigma_r3/r4-like"/>
</dbReference>
<evidence type="ECO:0000256" key="6">
    <source>
        <dbReference type="SAM" id="MobiDB-lite"/>
    </source>
</evidence>
<evidence type="ECO:0000313" key="10">
    <source>
        <dbReference type="Proteomes" id="UP001369736"/>
    </source>
</evidence>
<evidence type="ECO:0000256" key="1">
    <source>
        <dbReference type="ARBA" id="ARBA00010641"/>
    </source>
</evidence>
<evidence type="ECO:0000259" key="8">
    <source>
        <dbReference type="Pfam" id="PF08281"/>
    </source>
</evidence>